<evidence type="ECO:0000313" key="4">
    <source>
        <dbReference type="Proteomes" id="UP000242561"/>
    </source>
</evidence>
<dbReference type="InterPro" id="IPR036038">
    <property type="entry name" value="Aminotransferase-like"/>
</dbReference>
<keyword evidence="4" id="KW-1185">Reference proteome</keyword>
<gene>
    <name evidence="3" type="ORF">LPB140_01525</name>
</gene>
<proteinExistence type="predicted"/>
<dbReference type="Gene3D" id="3.30.470.10">
    <property type="match status" value="1"/>
</dbReference>
<dbReference type="PRINTS" id="PR00095">
    <property type="entry name" value="ANTSNTHASEI"/>
</dbReference>
<name>A0A1L3J9B3_9SPHN</name>
<dbReference type="InterPro" id="IPR001544">
    <property type="entry name" value="Aminotrans_IV"/>
</dbReference>
<organism evidence="3 4">
    <name type="scientific">Sphingorhabdus lutea</name>
    <dbReference type="NCBI Taxonomy" id="1913578"/>
    <lineage>
        <taxon>Bacteria</taxon>
        <taxon>Pseudomonadati</taxon>
        <taxon>Pseudomonadota</taxon>
        <taxon>Alphaproteobacteria</taxon>
        <taxon>Sphingomonadales</taxon>
        <taxon>Sphingomonadaceae</taxon>
        <taxon>Sphingorhabdus</taxon>
    </lineage>
</organism>
<dbReference type="PANTHER" id="PTHR11236:SF50">
    <property type="entry name" value="AMINODEOXYCHORISMATE SYNTHASE COMPONENT 1"/>
    <property type="match status" value="1"/>
</dbReference>
<protein>
    <recommendedName>
        <fullName evidence="1">Probable branched-chain-amino-acid aminotransferase</fullName>
    </recommendedName>
</protein>
<feature type="domain" description="Chorismate-utilising enzyme C-terminal" evidence="2">
    <location>
        <begin position="132"/>
        <end position="391"/>
    </location>
</feature>
<dbReference type="InterPro" id="IPR019999">
    <property type="entry name" value="Anth_synth_I-like"/>
</dbReference>
<dbReference type="KEGG" id="sphl:LPB140_01525"/>
<reference evidence="3 4" key="1">
    <citation type="submission" date="2016-11" db="EMBL/GenBank/DDBJ databases">
        <title>Sphingorhabdus sp. LPB0140, isolated from marine environment.</title>
        <authorList>
            <person name="Kim E."/>
            <person name="Yi H."/>
        </authorList>
    </citation>
    <scope>NUCLEOTIDE SEQUENCE [LARGE SCALE GENOMIC DNA]</scope>
    <source>
        <strain evidence="3 4">LPB0140</strain>
    </source>
</reference>
<sequence>MDRKINNIAALSGPFILLDDARASGAAPSRLYINPIDILTTHHPAELPDIFASMETYKQQGKYAAGFISYEAGLAMEGRTLPKLPLPDNLTQPLLWFAIFDDFETFNSEEIATILPSNKGAILGDMQPQIEQAEYQLNFEKLIQYINNGDIYQANYTFANLATLTGSPLSLYAALRPRARAGYGGIIWTGSQWHLSFSPELFFSVKSGKITTRPMKGTAPRHHNPVEDKKLAHILAHDEKQRAENLMIVDLLRNDISRICVAGSVRADKLFHVESYPTVHQMTSTIEGELKGNVDFARILRAIYPCGSITGAPKIRAMEIIDELEISPRGIYCGSIGRLDPDGDMAFNVAIRTISLAKTDKPQIWAANLGLGSGIVADSLGENEWRECLLKGEFTKIDKHAVDLIETMRFDPAHGILRLEAHLARLKNSASDLKFMFDRHEARNMLHAATFHIEHISKVRLLLSHSGAMSIAISPIKDGTDRELRVIICPMTLSSDDYRLRYKCTDRAFYDEPRRAASHVDEVIFCDDNGNLTEGSFTNIFVPDGKDGFITPPLKHGLQPGILRAEMIDEGIAVEGDITAQSLSDGFFVGNSMRGLMRARIILVK</sequence>
<dbReference type="Pfam" id="PF00425">
    <property type="entry name" value="Chorismate_bind"/>
    <property type="match status" value="1"/>
</dbReference>
<dbReference type="InterPro" id="IPR005802">
    <property type="entry name" value="ADC_synth_comp_1"/>
</dbReference>
<dbReference type="GO" id="GO:0009396">
    <property type="term" value="P:folic acid-containing compound biosynthetic process"/>
    <property type="evidence" value="ECO:0007669"/>
    <property type="project" value="InterPro"/>
</dbReference>
<dbReference type="SUPFAM" id="SSF56752">
    <property type="entry name" value="D-aminoacid aminotransferase-like PLP-dependent enzymes"/>
    <property type="match status" value="1"/>
</dbReference>
<dbReference type="NCBIfam" id="TIGR00553">
    <property type="entry name" value="pabB"/>
    <property type="match status" value="1"/>
</dbReference>
<evidence type="ECO:0000313" key="3">
    <source>
        <dbReference type="EMBL" id="APG61726.1"/>
    </source>
</evidence>
<dbReference type="GO" id="GO:0000162">
    <property type="term" value="P:L-tryptophan biosynthetic process"/>
    <property type="evidence" value="ECO:0007669"/>
    <property type="project" value="TreeGrafter"/>
</dbReference>
<accession>A0A1L3J9B3</accession>
<evidence type="ECO:0000259" key="2">
    <source>
        <dbReference type="Pfam" id="PF00425"/>
    </source>
</evidence>
<dbReference type="GO" id="GO:0046820">
    <property type="term" value="F:4-amino-4-deoxychorismate synthase activity"/>
    <property type="evidence" value="ECO:0007669"/>
    <property type="project" value="TreeGrafter"/>
</dbReference>
<dbReference type="PANTHER" id="PTHR11236">
    <property type="entry name" value="AMINOBENZOATE/ANTHRANILATE SYNTHASE"/>
    <property type="match status" value="1"/>
</dbReference>
<dbReference type="Gene3D" id="3.60.120.10">
    <property type="entry name" value="Anthranilate synthase"/>
    <property type="match status" value="1"/>
</dbReference>
<dbReference type="RefSeq" id="WP_072558372.1">
    <property type="nucleotide sequence ID" value="NZ_CP018154.1"/>
</dbReference>
<dbReference type="SUPFAM" id="SSF56322">
    <property type="entry name" value="ADC synthase"/>
    <property type="match status" value="1"/>
</dbReference>
<dbReference type="InterPro" id="IPR043131">
    <property type="entry name" value="BCAT-like_N"/>
</dbReference>
<dbReference type="STRING" id="1913578.LPB140_01525"/>
<dbReference type="AlphaFoldDB" id="A0A1L3J9B3"/>
<dbReference type="EMBL" id="CP018154">
    <property type="protein sequence ID" value="APG61726.1"/>
    <property type="molecule type" value="Genomic_DNA"/>
</dbReference>
<dbReference type="OrthoDB" id="9803598at2"/>
<dbReference type="InterPro" id="IPR015890">
    <property type="entry name" value="Chorismate_C"/>
</dbReference>
<dbReference type="InterPro" id="IPR043132">
    <property type="entry name" value="BCAT-like_C"/>
</dbReference>
<dbReference type="Gene3D" id="3.20.10.10">
    <property type="entry name" value="D-amino Acid Aminotransferase, subunit A, domain 2"/>
    <property type="match status" value="1"/>
</dbReference>
<dbReference type="InterPro" id="IPR005801">
    <property type="entry name" value="ADC_synthase"/>
</dbReference>
<evidence type="ECO:0000256" key="1">
    <source>
        <dbReference type="ARBA" id="ARBA00014472"/>
    </source>
</evidence>
<dbReference type="Pfam" id="PF01063">
    <property type="entry name" value="Aminotran_4"/>
    <property type="match status" value="1"/>
</dbReference>
<dbReference type="Proteomes" id="UP000242561">
    <property type="component" value="Chromosome"/>
</dbReference>